<keyword evidence="6 8" id="KW-0149">Chlorophyll biosynthesis</keyword>
<feature type="region of interest" description="Disordered" evidence="9">
    <location>
        <begin position="240"/>
        <end position="274"/>
    </location>
</feature>
<dbReference type="KEGG" id="rmai:MACH21_33130"/>
<sequence>MSGGEERWQRVNLALACFALDPAALGGIWLRARVGPVRDRVQDALHTALQGLNLRRIHPGIGDDALFGGVDLSATLAEGRVVRTRGLLGDPAVLVMPMAERVKPGLAARLAAALDARKGLSLIALDEGAEPEERLSSALADRLAIHLDLAQQGLTASPELALDMEALAEARALLPRVTVPDSAIAELAEVAARLGIGSLRAPLQALAVARASAALSGEDCIESADLLLAVELVLAPRATQIPETEQSAPEDSPEDAPEPPPEAEDKPETEQDEDRIDLPPAEMLLEAAKAMLPPDLLARLAAGRAARSSPSASGSGAAKKGNHRGRPLPSRAGRPGGDARVDLVATLRAAAPWQPMRRKLADQPDRLHIRMSDIRLRQFEETSDRAIIFVVDASGSAALARLGEAKGAVELLLGEAYARRDHVALVAFRGEGAEVLLPPTRSLVQTKRRLSQLPGGGGTPLAAGLKAALELALLAQGKGMTPSVALLTDGRANVDLSGSADRAQAGEDATAMARAIRARGWPAIVIDTGLRPTRGLDALAREMGAPYLPLPRADARSLSAAVDASLTPA</sequence>
<dbReference type="InterPro" id="IPR002035">
    <property type="entry name" value="VWF_A"/>
</dbReference>
<dbReference type="InterPro" id="IPR011776">
    <property type="entry name" value="Mg_chelatase_ATPase-dsu"/>
</dbReference>
<evidence type="ECO:0000256" key="1">
    <source>
        <dbReference type="ARBA" id="ARBA00005799"/>
    </source>
</evidence>
<dbReference type="GO" id="GO:0005524">
    <property type="term" value="F:ATP binding"/>
    <property type="evidence" value="ECO:0007669"/>
    <property type="project" value="UniProtKB-UniRule"/>
</dbReference>
<comment type="similarity">
    <text evidence="1 8">Belongs to the Mg-chelatase subunits D/I family.</text>
</comment>
<dbReference type="Pfam" id="PF17863">
    <property type="entry name" value="AAA_lid_2"/>
    <property type="match status" value="1"/>
</dbReference>
<dbReference type="Gene3D" id="1.10.8.80">
    <property type="entry name" value="Magnesium chelatase subunit I, C-Terminal domain"/>
    <property type="match status" value="1"/>
</dbReference>
<gene>
    <name evidence="11" type="primary">bchD</name>
    <name evidence="11" type="ORF">MACH21_33130</name>
</gene>
<comment type="function">
    <text evidence="8">Involved in bacteriochlorophyll biosynthesis; introduces a magnesium ion into protoporphyrin IX to yield Mg-protoporphyrin IX.</text>
</comment>
<dbReference type="NCBIfam" id="TIGR02031">
    <property type="entry name" value="BchD-ChlD"/>
    <property type="match status" value="1"/>
</dbReference>
<keyword evidence="8" id="KW-0077">Bacteriochlorophyll biosynthesis</keyword>
<evidence type="ECO:0000256" key="7">
    <source>
        <dbReference type="ARBA" id="ARBA00048693"/>
    </source>
</evidence>
<dbReference type="GO" id="GO:0015979">
    <property type="term" value="P:photosynthesis"/>
    <property type="evidence" value="ECO:0007669"/>
    <property type="project" value="UniProtKB-UniRule"/>
</dbReference>
<dbReference type="SMART" id="SM00327">
    <property type="entry name" value="VWA"/>
    <property type="match status" value="1"/>
</dbReference>
<dbReference type="PANTHER" id="PTHR43473">
    <property type="entry name" value="MAGNESIUM-CHELATASE SUBUNIT CHLD, CHLOROPLASTIC"/>
    <property type="match status" value="1"/>
</dbReference>
<dbReference type="EMBL" id="AP027266">
    <property type="protein sequence ID" value="BDW87136.1"/>
    <property type="molecule type" value="Genomic_DNA"/>
</dbReference>
<dbReference type="GO" id="GO:0016851">
    <property type="term" value="F:magnesium chelatase activity"/>
    <property type="evidence" value="ECO:0007669"/>
    <property type="project" value="UniProtKB-UniRule"/>
</dbReference>
<evidence type="ECO:0000313" key="11">
    <source>
        <dbReference type="EMBL" id="BDW87136.1"/>
    </source>
</evidence>
<comment type="catalytic activity">
    <reaction evidence="7 8">
        <text>protoporphyrin IX + Mg(2+) + ATP + H2O = Mg-protoporphyrin IX + ADP + phosphate + 3 H(+)</text>
        <dbReference type="Rhea" id="RHEA:13961"/>
        <dbReference type="ChEBI" id="CHEBI:15377"/>
        <dbReference type="ChEBI" id="CHEBI:15378"/>
        <dbReference type="ChEBI" id="CHEBI:18420"/>
        <dbReference type="ChEBI" id="CHEBI:30616"/>
        <dbReference type="ChEBI" id="CHEBI:43474"/>
        <dbReference type="ChEBI" id="CHEBI:57306"/>
        <dbReference type="ChEBI" id="CHEBI:60492"/>
        <dbReference type="ChEBI" id="CHEBI:456216"/>
        <dbReference type="EC" id="6.6.1.1"/>
    </reaction>
</comment>
<evidence type="ECO:0000256" key="9">
    <source>
        <dbReference type="SAM" id="MobiDB-lite"/>
    </source>
</evidence>
<evidence type="ECO:0000256" key="8">
    <source>
        <dbReference type="RuleBase" id="RU362087"/>
    </source>
</evidence>
<keyword evidence="4 8" id="KW-0547">Nucleotide-binding</keyword>
<dbReference type="GO" id="GO:0030494">
    <property type="term" value="P:bacteriochlorophyll biosynthetic process"/>
    <property type="evidence" value="ECO:0007669"/>
    <property type="project" value="UniProtKB-KW"/>
</dbReference>
<evidence type="ECO:0000259" key="10">
    <source>
        <dbReference type="PROSITE" id="PS50234"/>
    </source>
</evidence>
<keyword evidence="12" id="KW-1185">Reference proteome</keyword>
<proteinExistence type="inferred from homology"/>
<dbReference type="NCBIfam" id="NF009943">
    <property type="entry name" value="PRK13406.1"/>
    <property type="match status" value="1"/>
</dbReference>
<dbReference type="PANTHER" id="PTHR43473:SF2">
    <property type="entry name" value="MAGNESIUM-CHELATASE SUBUNIT CHLD, CHLOROPLASTIC"/>
    <property type="match status" value="1"/>
</dbReference>
<evidence type="ECO:0000256" key="2">
    <source>
        <dbReference type="ARBA" id="ARBA00022531"/>
    </source>
</evidence>
<feature type="compositionally biased region" description="Acidic residues" evidence="9">
    <location>
        <begin position="251"/>
        <end position="262"/>
    </location>
</feature>
<evidence type="ECO:0000256" key="5">
    <source>
        <dbReference type="ARBA" id="ARBA00022840"/>
    </source>
</evidence>
<evidence type="ECO:0000313" key="12">
    <source>
        <dbReference type="Proteomes" id="UP001337723"/>
    </source>
</evidence>
<evidence type="ECO:0000256" key="6">
    <source>
        <dbReference type="ARBA" id="ARBA00023171"/>
    </source>
</evidence>
<dbReference type="RefSeq" id="WP_338273220.1">
    <property type="nucleotide sequence ID" value="NZ_AP027266.1"/>
</dbReference>
<keyword evidence="5 8" id="KW-0067">ATP-binding</keyword>
<dbReference type="Proteomes" id="UP001337723">
    <property type="component" value="Chromosome"/>
</dbReference>
<accession>A0AA48KPG3</accession>
<comment type="pathway">
    <text evidence="8">Porphyrin-containing compound metabolism; bacteriochlorophyll biosynthesis.</text>
</comment>
<dbReference type="InterPro" id="IPR041628">
    <property type="entry name" value="ChlI/MoxR_AAA_lid"/>
</dbReference>
<dbReference type="SUPFAM" id="SSF53300">
    <property type="entry name" value="vWA-like"/>
    <property type="match status" value="1"/>
</dbReference>
<organism evidence="11 12">
    <name type="scientific">Roseicyclus marinus</name>
    <dbReference type="NCBI Taxonomy" id="2161673"/>
    <lineage>
        <taxon>Bacteria</taxon>
        <taxon>Pseudomonadati</taxon>
        <taxon>Pseudomonadota</taxon>
        <taxon>Alphaproteobacteria</taxon>
        <taxon>Rhodobacterales</taxon>
        <taxon>Roseobacteraceae</taxon>
        <taxon>Roseicyclus</taxon>
    </lineage>
</organism>
<dbReference type="InterPro" id="IPR027417">
    <property type="entry name" value="P-loop_NTPase"/>
</dbReference>
<dbReference type="Pfam" id="PF13519">
    <property type="entry name" value="VWA_2"/>
    <property type="match status" value="1"/>
</dbReference>
<feature type="compositionally biased region" description="Low complexity" evidence="9">
    <location>
        <begin position="302"/>
        <end position="318"/>
    </location>
</feature>
<dbReference type="SUPFAM" id="SSF52540">
    <property type="entry name" value="P-loop containing nucleoside triphosphate hydrolases"/>
    <property type="match status" value="1"/>
</dbReference>
<dbReference type="AlphaFoldDB" id="A0AA48KPG3"/>
<protein>
    <recommendedName>
        <fullName evidence="8">Mg-protoporphyrin IX chelatase</fullName>
        <ecNumber evidence="8">6.6.1.1</ecNumber>
    </recommendedName>
</protein>
<dbReference type="InterPro" id="IPR036465">
    <property type="entry name" value="vWFA_dom_sf"/>
</dbReference>
<dbReference type="PROSITE" id="PS50234">
    <property type="entry name" value="VWFA"/>
    <property type="match status" value="1"/>
</dbReference>
<dbReference type="Gene3D" id="3.40.50.410">
    <property type="entry name" value="von Willebrand factor, type A domain"/>
    <property type="match status" value="1"/>
</dbReference>
<keyword evidence="2 8" id="KW-0602">Photosynthesis</keyword>
<feature type="domain" description="VWFA" evidence="10">
    <location>
        <begin position="386"/>
        <end position="566"/>
    </location>
</feature>
<evidence type="ECO:0000256" key="4">
    <source>
        <dbReference type="ARBA" id="ARBA00022741"/>
    </source>
</evidence>
<name>A0AA48KPG3_9RHOB</name>
<reference evidence="11 12" key="1">
    <citation type="submission" date="2023-01" db="EMBL/GenBank/DDBJ databases">
        <title>Complete genome sequence of Roseicyclus marinus strain Dej080120_10.</title>
        <authorList>
            <person name="Ueki S."/>
            <person name="Maruyama F."/>
        </authorList>
    </citation>
    <scope>NUCLEOTIDE SEQUENCE [LARGE SCALE GENOMIC DNA]</scope>
    <source>
        <strain evidence="11 12">Dej080120_10</strain>
    </source>
</reference>
<dbReference type="EC" id="6.6.1.1" evidence="8"/>
<evidence type="ECO:0000256" key="3">
    <source>
        <dbReference type="ARBA" id="ARBA00022598"/>
    </source>
</evidence>
<keyword evidence="3 8" id="KW-0436">Ligase</keyword>
<feature type="region of interest" description="Disordered" evidence="9">
    <location>
        <begin position="302"/>
        <end position="338"/>
    </location>
</feature>